<evidence type="ECO:0000259" key="1">
    <source>
        <dbReference type="Pfam" id="PF17906"/>
    </source>
</evidence>
<proteinExistence type="predicted"/>
<dbReference type="GO" id="GO:0006303">
    <property type="term" value="P:double-strand break repair via nonhomologous end joining"/>
    <property type="evidence" value="ECO:0007669"/>
    <property type="project" value="TreeGrafter"/>
</dbReference>
<dbReference type="GO" id="GO:0000014">
    <property type="term" value="F:single-stranded DNA endodeoxyribonuclease activity"/>
    <property type="evidence" value="ECO:0007669"/>
    <property type="project" value="TreeGrafter"/>
</dbReference>
<dbReference type="InterPro" id="IPR041426">
    <property type="entry name" value="Mos1_HTH"/>
</dbReference>
<dbReference type="GO" id="GO:0003697">
    <property type="term" value="F:single-stranded DNA binding"/>
    <property type="evidence" value="ECO:0007669"/>
    <property type="project" value="TreeGrafter"/>
</dbReference>
<evidence type="ECO:0000313" key="2">
    <source>
        <dbReference type="EMBL" id="KAK5648821.1"/>
    </source>
</evidence>
<reference evidence="2 3" key="1">
    <citation type="journal article" date="2024" name="Insects">
        <title>An Improved Chromosome-Level Genome Assembly of the Firefly Pyrocoelia pectoralis.</title>
        <authorList>
            <person name="Fu X."/>
            <person name="Meyer-Rochow V.B."/>
            <person name="Ballantyne L."/>
            <person name="Zhu X."/>
        </authorList>
    </citation>
    <scope>NUCLEOTIDE SEQUENCE [LARGE SCALE GENOMIC DNA]</scope>
    <source>
        <strain evidence="2">XCY_ONT2</strain>
    </source>
</reference>
<dbReference type="Proteomes" id="UP001329430">
    <property type="component" value="Chromosome 2"/>
</dbReference>
<keyword evidence="3" id="KW-1185">Reference proteome</keyword>
<dbReference type="PANTHER" id="PTHR46060">
    <property type="entry name" value="MARINER MOS1 TRANSPOSASE-LIKE PROTEIN"/>
    <property type="match status" value="1"/>
</dbReference>
<name>A0AAN7VQ11_9COLE</name>
<dbReference type="GO" id="GO:0046975">
    <property type="term" value="F:histone H3K36 methyltransferase activity"/>
    <property type="evidence" value="ECO:0007669"/>
    <property type="project" value="TreeGrafter"/>
</dbReference>
<dbReference type="GO" id="GO:0003690">
    <property type="term" value="F:double-stranded DNA binding"/>
    <property type="evidence" value="ECO:0007669"/>
    <property type="project" value="TreeGrafter"/>
</dbReference>
<dbReference type="GO" id="GO:0031297">
    <property type="term" value="P:replication fork processing"/>
    <property type="evidence" value="ECO:0007669"/>
    <property type="project" value="TreeGrafter"/>
</dbReference>
<dbReference type="Gene3D" id="1.10.10.1450">
    <property type="match status" value="1"/>
</dbReference>
<dbReference type="GO" id="GO:0000793">
    <property type="term" value="C:condensed chromosome"/>
    <property type="evidence" value="ECO:0007669"/>
    <property type="project" value="TreeGrafter"/>
</dbReference>
<dbReference type="InterPro" id="IPR052709">
    <property type="entry name" value="Transposase-MT_Hybrid"/>
</dbReference>
<accession>A0AAN7VQ11</accession>
<organism evidence="2 3">
    <name type="scientific">Pyrocoelia pectoralis</name>
    <dbReference type="NCBI Taxonomy" id="417401"/>
    <lineage>
        <taxon>Eukaryota</taxon>
        <taxon>Metazoa</taxon>
        <taxon>Ecdysozoa</taxon>
        <taxon>Arthropoda</taxon>
        <taxon>Hexapoda</taxon>
        <taxon>Insecta</taxon>
        <taxon>Pterygota</taxon>
        <taxon>Neoptera</taxon>
        <taxon>Endopterygota</taxon>
        <taxon>Coleoptera</taxon>
        <taxon>Polyphaga</taxon>
        <taxon>Elateriformia</taxon>
        <taxon>Elateroidea</taxon>
        <taxon>Lampyridae</taxon>
        <taxon>Lampyrinae</taxon>
        <taxon>Pyrocoelia</taxon>
    </lineage>
</organism>
<dbReference type="GO" id="GO:0015074">
    <property type="term" value="P:DNA integration"/>
    <property type="evidence" value="ECO:0007669"/>
    <property type="project" value="TreeGrafter"/>
</dbReference>
<dbReference type="GO" id="GO:0000729">
    <property type="term" value="P:DNA double-strand break processing"/>
    <property type="evidence" value="ECO:0007669"/>
    <property type="project" value="TreeGrafter"/>
</dbReference>
<evidence type="ECO:0000313" key="3">
    <source>
        <dbReference type="Proteomes" id="UP001329430"/>
    </source>
</evidence>
<dbReference type="GO" id="GO:0044547">
    <property type="term" value="F:DNA topoisomerase binding"/>
    <property type="evidence" value="ECO:0007669"/>
    <property type="project" value="TreeGrafter"/>
</dbReference>
<sequence>MSYVQQYHLHSSDRNNIVVPLGVERNKLHIVEDPVSSLEAHLSIYTNCSTCCCLLLRPSETLIGKEISRYFVQPNKFCTMSKEEYRTIFYYEFKLGQNAEETVLKINQVWRANSVGENTVQHRLKKFRSGNFSLDDELRRGRPTKIKGIC</sequence>
<dbReference type="GO" id="GO:0005634">
    <property type="term" value="C:nucleus"/>
    <property type="evidence" value="ECO:0007669"/>
    <property type="project" value="TreeGrafter"/>
</dbReference>
<feature type="domain" description="Mos1 transposase HTH" evidence="1">
    <location>
        <begin position="82"/>
        <end position="131"/>
    </location>
</feature>
<dbReference type="GO" id="GO:0044774">
    <property type="term" value="P:mitotic DNA integrity checkpoint signaling"/>
    <property type="evidence" value="ECO:0007669"/>
    <property type="project" value="TreeGrafter"/>
</dbReference>
<dbReference type="GO" id="GO:0035861">
    <property type="term" value="C:site of double-strand break"/>
    <property type="evidence" value="ECO:0007669"/>
    <property type="project" value="TreeGrafter"/>
</dbReference>
<dbReference type="AlphaFoldDB" id="A0AAN7VQ11"/>
<protein>
    <recommendedName>
        <fullName evidence="1">Mos1 transposase HTH domain-containing protein</fullName>
    </recommendedName>
</protein>
<dbReference type="GO" id="GO:0042800">
    <property type="term" value="F:histone H3K4 methyltransferase activity"/>
    <property type="evidence" value="ECO:0007669"/>
    <property type="project" value="TreeGrafter"/>
</dbReference>
<dbReference type="PANTHER" id="PTHR46060:SF2">
    <property type="entry name" value="HISTONE-LYSINE N-METHYLTRANSFERASE SETMAR"/>
    <property type="match status" value="1"/>
</dbReference>
<dbReference type="Pfam" id="PF17906">
    <property type="entry name" value="HTH_48"/>
    <property type="match status" value="1"/>
</dbReference>
<gene>
    <name evidence="2" type="ORF">RI129_003713</name>
</gene>
<comment type="caution">
    <text evidence="2">The sequence shown here is derived from an EMBL/GenBank/DDBJ whole genome shotgun (WGS) entry which is preliminary data.</text>
</comment>
<dbReference type="EMBL" id="JAVRBK010000002">
    <property type="protein sequence ID" value="KAK5648821.1"/>
    <property type="molecule type" value="Genomic_DNA"/>
</dbReference>